<accession>A0A5P1E5D3</accession>
<gene>
    <name evidence="2" type="ORF">A4U43_C09F4860</name>
</gene>
<organism evidence="2 3">
    <name type="scientific">Asparagus officinalis</name>
    <name type="common">Garden asparagus</name>
    <dbReference type="NCBI Taxonomy" id="4686"/>
    <lineage>
        <taxon>Eukaryota</taxon>
        <taxon>Viridiplantae</taxon>
        <taxon>Streptophyta</taxon>
        <taxon>Embryophyta</taxon>
        <taxon>Tracheophyta</taxon>
        <taxon>Spermatophyta</taxon>
        <taxon>Magnoliopsida</taxon>
        <taxon>Liliopsida</taxon>
        <taxon>Asparagales</taxon>
        <taxon>Asparagaceae</taxon>
        <taxon>Asparagoideae</taxon>
        <taxon>Asparagus</taxon>
    </lineage>
</organism>
<keyword evidence="3" id="KW-1185">Reference proteome</keyword>
<proteinExistence type="predicted"/>
<reference evidence="3" key="1">
    <citation type="journal article" date="2017" name="Nat. Commun.">
        <title>The asparagus genome sheds light on the origin and evolution of a young Y chromosome.</title>
        <authorList>
            <person name="Harkess A."/>
            <person name="Zhou J."/>
            <person name="Xu C."/>
            <person name="Bowers J.E."/>
            <person name="Van der Hulst R."/>
            <person name="Ayyampalayam S."/>
            <person name="Mercati F."/>
            <person name="Riccardi P."/>
            <person name="McKain M.R."/>
            <person name="Kakrana A."/>
            <person name="Tang H."/>
            <person name="Ray J."/>
            <person name="Groenendijk J."/>
            <person name="Arikit S."/>
            <person name="Mathioni S.M."/>
            <person name="Nakano M."/>
            <person name="Shan H."/>
            <person name="Telgmann-Rauber A."/>
            <person name="Kanno A."/>
            <person name="Yue Z."/>
            <person name="Chen H."/>
            <person name="Li W."/>
            <person name="Chen Y."/>
            <person name="Xu X."/>
            <person name="Zhang Y."/>
            <person name="Luo S."/>
            <person name="Chen H."/>
            <person name="Gao J."/>
            <person name="Mao Z."/>
            <person name="Pires J.C."/>
            <person name="Luo M."/>
            <person name="Kudrna D."/>
            <person name="Wing R.A."/>
            <person name="Meyers B.C."/>
            <person name="Yi K."/>
            <person name="Kong H."/>
            <person name="Lavrijsen P."/>
            <person name="Sunseri F."/>
            <person name="Falavigna A."/>
            <person name="Ye Y."/>
            <person name="Leebens-Mack J.H."/>
            <person name="Chen G."/>
        </authorList>
    </citation>
    <scope>NUCLEOTIDE SEQUENCE [LARGE SCALE GENOMIC DNA]</scope>
    <source>
        <strain evidence="3">cv. DH0086</strain>
    </source>
</reference>
<feature type="compositionally biased region" description="Acidic residues" evidence="1">
    <location>
        <begin position="78"/>
        <end position="88"/>
    </location>
</feature>
<protein>
    <submittedName>
        <fullName evidence="2">Uncharacterized protein</fullName>
    </submittedName>
</protein>
<evidence type="ECO:0000256" key="1">
    <source>
        <dbReference type="SAM" id="MobiDB-lite"/>
    </source>
</evidence>
<feature type="region of interest" description="Disordered" evidence="1">
    <location>
        <begin position="42"/>
        <end position="102"/>
    </location>
</feature>
<dbReference type="AlphaFoldDB" id="A0A5P1E5D3"/>
<feature type="compositionally biased region" description="Basic and acidic residues" evidence="1">
    <location>
        <begin position="50"/>
        <end position="77"/>
    </location>
</feature>
<evidence type="ECO:0000313" key="2">
    <source>
        <dbReference type="EMBL" id="ONK57851.1"/>
    </source>
</evidence>
<sequence>MEVISLRQWHSHGQKIARLRHCQTVSITSVLLGFHAKVSNMRTRPPWFPREGEQHEDGDPGYHRGRNSDGEGGAHGEEAEDAAIEDGGVEGRPTDGEVGAGA</sequence>
<name>A0A5P1E5D3_ASPOF</name>
<evidence type="ECO:0000313" key="3">
    <source>
        <dbReference type="Proteomes" id="UP000243459"/>
    </source>
</evidence>
<dbReference type="Gramene" id="ONK57851">
    <property type="protein sequence ID" value="ONK57851"/>
    <property type="gene ID" value="A4U43_C09F4860"/>
</dbReference>
<dbReference type="EMBL" id="CM007389">
    <property type="protein sequence ID" value="ONK57851.1"/>
    <property type="molecule type" value="Genomic_DNA"/>
</dbReference>
<dbReference type="Proteomes" id="UP000243459">
    <property type="component" value="Chromosome 9"/>
</dbReference>